<dbReference type="EMBL" id="NWUF01000018">
    <property type="protein sequence ID" value="PCE41150.1"/>
    <property type="molecule type" value="Genomic_DNA"/>
</dbReference>
<gene>
    <name evidence="2" type="ORF">COO09_16745</name>
</gene>
<sequence length="101" mass="10791">MRKPRDFDSELKALADKAKQLKERRVQQLGELVIATGADATDAETLAGALLVVAETSEAQRKEAWRKRGAAFFQSKARKRGDGPQGQPDGTLPLDGGAASA</sequence>
<dbReference type="AlphaFoldDB" id="A0A2A4FTU3"/>
<keyword evidence="3" id="KW-1185">Reference proteome</keyword>
<dbReference type="Proteomes" id="UP000218934">
    <property type="component" value="Unassembled WGS sequence"/>
</dbReference>
<feature type="region of interest" description="Disordered" evidence="1">
    <location>
        <begin position="72"/>
        <end position="101"/>
    </location>
</feature>
<dbReference type="Pfam" id="PF06412">
    <property type="entry name" value="TraD"/>
    <property type="match status" value="1"/>
</dbReference>
<name>A0A2A4FTU3_9SPHN</name>
<dbReference type="InterPro" id="IPR009444">
    <property type="entry name" value="Conjugal_tfr_TraD_a-type"/>
</dbReference>
<dbReference type="RefSeq" id="WP_066965234.1">
    <property type="nucleotide sequence ID" value="NZ_CP023449.1"/>
</dbReference>
<reference evidence="2 3" key="1">
    <citation type="submission" date="2017-09" db="EMBL/GenBank/DDBJ databases">
        <title>The Catabolism of 3,6-Dichlorosalicylic acid is Initiated by the Cytochrome P450 Monooxygenase DsmABC in Rhizorhabdus dicambivorans Ndbn-20.</title>
        <authorList>
            <person name="Na L."/>
        </authorList>
    </citation>
    <scope>NUCLEOTIDE SEQUENCE [LARGE SCALE GENOMIC DNA]</scope>
    <source>
        <strain evidence="2 3">Ndbn-20m</strain>
    </source>
</reference>
<proteinExistence type="predicted"/>
<dbReference type="OrthoDB" id="7284210at2"/>
<protein>
    <submittedName>
        <fullName evidence="2">Conjugal transfer protein TraD</fullName>
    </submittedName>
</protein>
<evidence type="ECO:0000313" key="3">
    <source>
        <dbReference type="Proteomes" id="UP000218934"/>
    </source>
</evidence>
<dbReference type="KEGG" id="rdi:CMV14_16315"/>
<accession>A0A2A4FTU3</accession>
<evidence type="ECO:0000313" key="2">
    <source>
        <dbReference type="EMBL" id="PCE41150.1"/>
    </source>
</evidence>
<organism evidence="2 3">
    <name type="scientific">Rhizorhabdus dicambivorans</name>
    <dbReference type="NCBI Taxonomy" id="1850238"/>
    <lineage>
        <taxon>Bacteria</taxon>
        <taxon>Pseudomonadati</taxon>
        <taxon>Pseudomonadota</taxon>
        <taxon>Alphaproteobacteria</taxon>
        <taxon>Sphingomonadales</taxon>
        <taxon>Sphingomonadaceae</taxon>
        <taxon>Rhizorhabdus</taxon>
    </lineage>
</organism>
<comment type="caution">
    <text evidence="2">The sequence shown here is derived from an EMBL/GenBank/DDBJ whole genome shotgun (WGS) entry which is preliminary data.</text>
</comment>
<evidence type="ECO:0000256" key="1">
    <source>
        <dbReference type="SAM" id="MobiDB-lite"/>
    </source>
</evidence>